<protein>
    <submittedName>
        <fullName evidence="1">Uncharacterized protein</fullName>
    </submittedName>
</protein>
<proteinExistence type="predicted"/>
<dbReference type="AlphaFoldDB" id="U4LIL9"/>
<dbReference type="OrthoDB" id="10315881at2759"/>
<accession>U4LIL9</accession>
<organism evidence="1 2">
    <name type="scientific">Pyronema omphalodes (strain CBS 100304)</name>
    <name type="common">Pyronema confluens</name>
    <dbReference type="NCBI Taxonomy" id="1076935"/>
    <lineage>
        <taxon>Eukaryota</taxon>
        <taxon>Fungi</taxon>
        <taxon>Dikarya</taxon>
        <taxon>Ascomycota</taxon>
        <taxon>Pezizomycotina</taxon>
        <taxon>Pezizomycetes</taxon>
        <taxon>Pezizales</taxon>
        <taxon>Pyronemataceae</taxon>
        <taxon>Pyronema</taxon>
    </lineage>
</organism>
<evidence type="ECO:0000313" key="1">
    <source>
        <dbReference type="EMBL" id="CCX12189.1"/>
    </source>
</evidence>
<keyword evidence="2" id="KW-1185">Reference proteome</keyword>
<gene>
    <name evidence="1" type="ORF">PCON_11783</name>
</gene>
<dbReference type="Proteomes" id="UP000018144">
    <property type="component" value="Unassembled WGS sequence"/>
</dbReference>
<name>U4LIL9_PYROM</name>
<evidence type="ECO:0000313" key="2">
    <source>
        <dbReference type="Proteomes" id="UP000018144"/>
    </source>
</evidence>
<sequence>MTGLFHASTHVVAASPKARKLPAGSSGTSTQENMSVKFHCVLNDRVSGELESCFISEVNTWDKLLMISRRRFHASILAIDLKERHRALHALLNSFNYPETACGRITHLFTFSTLQGFAENRPASPGAKGWPRYLREITTKDEDGTLRMTSSAYIYVIMVGGWFYLYATTQRFDSSFDASKLTSMMAMNQRDLNRDDPLKYLMDMSVYLEKDTNWNRPILVRYTGENSMADQRNHKRYSITTLDEIRHPEYFITVISDIVKRVGSGTNGTYLPGPSLKNTFIEGDNHALISYKNWTEIVDNLCSKCPVNTDRKSSRRYGHIFVARQPEPDQNKFRVTYKDEYFFRELAHDLVPEFLMLGNPAGGKICANNPKLGGSELSGRRRSGRSTILHW</sequence>
<reference evidence="1 2" key="1">
    <citation type="journal article" date="2013" name="PLoS Genet.">
        <title>The genome and development-dependent transcriptomes of Pyronema confluens: a window into fungal evolution.</title>
        <authorList>
            <person name="Traeger S."/>
            <person name="Altegoer F."/>
            <person name="Freitag M."/>
            <person name="Gabaldon T."/>
            <person name="Kempken F."/>
            <person name="Kumar A."/>
            <person name="Marcet-Houben M."/>
            <person name="Poggeler S."/>
            <person name="Stajich J.E."/>
            <person name="Nowrousian M."/>
        </authorList>
    </citation>
    <scope>NUCLEOTIDE SEQUENCE [LARGE SCALE GENOMIC DNA]</scope>
    <source>
        <strain evidence="2">CBS 100304</strain>
        <tissue evidence="1">Vegetative mycelium</tissue>
    </source>
</reference>
<dbReference type="EMBL" id="HF935680">
    <property type="protein sequence ID" value="CCX12189.1"/>
    <property type="molecule type" value="Genomic_DNA"/>
</dbReference>